<feature type="non-terminal residue" evidence="2">
    <location>
        <position position="1"/>
    </location>
</feature>
<proteinExistence type="predicted"/>
<dbReference type="Proteomes" id="UP000789706">
    <property type="component" value="Unassembled WGS sequence"/>
</dbReference>
<evidence type="ECO:0000313" key="2">
    <source>
        <dbReference type="EMBL" id="CAG8664174.1"/>
    </source>
</evidence>
<gene>
    <name evidence="2" type="ORF">DEBURN_LOCUS11860</name>
</gene>
<keyword evidence="3" id="KW-1185">Reference proteome</keyword>
<evidence type="ECO:0000256" key="1">
    <source>
        <dbReference type="SAM" id="MobiDB-lite"/>
    </source>
</evidence>
<evidence type="ECO:0000313" key="3">
    <source>
        <dbReference type="Proteomes" id="UP000789706"/>
    </source>
</evidence>
<feature type="region of interest" description="Disordered" evidence="1">
    <location>
        <begin position="26"/>
        <end position="55"/>
    </location>
</feature>
<reference evidence="2" key="1">
    <citation type="submission" date="2021-06" db="EMBL/GenBank/DDBJ databases">
        <authorList>
            <person name="Kallberg Y."/>
            <person name="Tangrot J."/>
            <person name="Rosling A."/>
        </authorList>
    </citation>
    <scope>NUCLEOTIDE SEQUENCE</scope>
    <source>
        <strain evidence="2">AZ414A</strain>
    </source>
</reference>
<dbReference type="EMBL" id="CAJVPK010008975">
    <property type="protein sequence ID" value="CAG8664174.1"/>
    <property type="molecule type" value="Genomic_DNA"/>
</dbReference>
<protein>
    <submittedName>
        <fullName evidence="2">3777_t:CDS:1</fullName>
    </submittedName>
</protein>
<feature type="non-terminal residue" evidence="2">
    <location>
        <position position="71"/>
    </location>
</feature>
<dbReference type="AlphaFoldDB" id="A0A9N9E540"/>
<organism evidence="2 3">
    <name type="scientific">Diversispora eburnea</name>
    <dbReference type="NCBI Taxonomy" id="1213867"/>
    <lineage>
        <taxon>Eukaryota</taxon>
        <taxon>Fungi</taxon>
        <taxon>Fungi incertae sedis</taxon>
        <taxon>Mucoromycota</taxon>
        <taxon>Glomeromycotina</taxon>
        <taxon>Glomeromycetes</taxon>
        <taxon>Diversisporales</taxon>
        <taxon>Diversisporaceae</taxon>
        <taxon>Diversispora</taxon>
    </lineage>
</organism>
<dbReference type="OrthoDB" id="2397858at2759"/>
<accession>A0A9N9E540</accession>
<comment type="caution">
    <text evidence="2">The sequence shown here is derived from an EMBL/GenBank/DDBJ whole genome shotgun (WGS) entry which is preliminary data.</text>
</comment>
<feature type="compositionally biased region" description="Polar residues" evidence="1">
    <location>
        <begin position="29"/>
        <end position="44"/>
    </location>
</feature>
<name>A0A9N9E540_9GLOM</name>
<sequence length="71" mass="8168">VIDDKFKSPEIIEESVKNELEISPVLPVSNESKSNNKTPPQQISYPPGYQTREQREKCFRETAIKYGEDPD</sequence>